<gene>
    <name evidence="1" type="ORF">GN958_ATG17202</name>
</gene>
<sequence length="134" mass="14750">MPVNRSLKKFWLPILGTAEAPLGMHHRYGYFDDVAEGIRRATADRVRAAAREIAALQDRESQTFGPIATHHLAVHHARQPEGTALNVPADKTMRQALALDEATATLASAPSETEDDAAEIKVELFGVWVKIRVK</sequence>
<accession>A0A8S9TYL8</accession>
<protein>
    <submittedName>
        <fullName evidence="1">Uncharacterized protein</fullName>
    </submittedName>
</protein>
<evidence type="ECO:0000313" key="2">
    <source>
        <dbReference type="Proteomes" id="UP000704712"/>
    </source>
</evidence>
<dbReference type="EMBL" id="JAACNO010002359">
    <property type="protein sequence ID" value="KAF4133865.1"/>
    <property type="molecule type" value="Genomic_DNA"/>
</dbReference>
<organism evidence="1 2">
    <name type="scientific">Phytophthora infestans</name>
    <name type="common">Potato late blight agent</name>
    <name type="synonym">Botrytis infestans</name>
    <dbReference type="NCBI Taxonomy" id="4787"/>
    <lineage>
        <taxon>Eukaryota</taxon>
        <taxon>Sar</taxon>
        <taxon>Stramenopiles</taxon>
        <taxon>Oomycota</taxon>
        <taxon>Peronosporomycetes</taxon>
        <taxon>Peronosporales</taxon>
        <taxon>Peronosporaceae</taxon>
        <taxon>Phytophthora</taxon>
    </lineage>
</organism>
<dbReference type="AlphaFoldDB" id="A0A8S9TYL8"/>
<proteinExistence type="predicted"/>
<reference evidence="1" key="1">
    <citation type="submission" date="2020-03" db="EMBL/GenBank/DDBJ databases">
        <title>Hybrid Assembly of Korean Phytophthora infestans isolates.</title>
        <authorList>
            <person name="Prokchorchik M."/>
            <person name="Lee Y."/>
            <person name="Seo J."/>
            <person name="Cho J.-H."/>
            <person name="Park Y.-E."/>
            <person name="Jang D.-C."/>
            <person name="Im J.-S."/>
            <person name="Choi J.-G."/>
            <person name="Park H.-J."/>
            <person name="Lee G.-B."/>
            <person name="Lee Y.-G."/>
            <person name="Hong S.-Y."/>
            <person name="Cho K."/>
            <person name="Sohn K.H."/>
        </authorList>
    </citation>
    <scope>NUCLEOTIDE SEQUENCE</scope>
    <source>
        <strain evidence="1">KR_2_A2</strain>
    </source>
</reference>
<evidence type="ECO:0000313" key="1">
    <source>
        <dbReference type="EMBL" id="KAF4133865.1"/>
    </source>
</evidence>
<comment type="caution">
    <text evidence="1">The sequence shown here is derived from an EMBL/GenBank/DDBJ whole genome shotgun (WGS) entry which is preliminary data.</text>
</comment>
<dbReference type="Proteomes" id="UP000704712">
    <property type="component" value="Unassembled WGS sequence"/>
</dbReference>
<name>A0A8S9TYL8_PHYIN</name>